<dbReference type="EMBL" id="LWBP01000017">
    <property type="protein sequence ID" value="OQP67659.1"/>
    <property type="molecule type" value="Genomic_DNA"/>
</dbReference>
<dbReference type="SUPFAM" id="SSF53756">
    <property type="entry name" value="UDP-Glycosyltransferase/glycogen phosphorylase"/>
    <property type="match status" value="1"/>
</dbReference>
<comment type="caution">
    <text evidence="2">The sequence shown here is derived from an EMBL/GenBank/DDBJ whole genome shotgun (WGS) entry which is preliminary data.</text>
</comment>
<dbReference type="OrthoDB" id="9811239at2"/>
<dbReference type="Proteomes" id="UP000192276">
    <property type="component" value="Unassembled WGS sequence"/>
</dbReference>
<dbReference type="RefSeq" id="WP_081161431.1">
    <property type="nucleotide sequence ID" value="NZ_LWBP01000017.1"/>
</dbReference>
<feature type="domain" description="Glycosyl transferase family 1" evidence="1">
    <location>
        <begin position="168"/>
        <end position="317"/>
    </location>
</feature>
<dbReference type="STRING" id="550983.A4R26_33005"/>
<protein>
    <recommendedName>
        <fullName evidence="1">Glycosyl transferase family 1 domain-containing protein</fullName>
    </recommendedName>
</protein>
<reference evidence="3" key="1">
    <citation type="submission" date="2016-04" db="EMBL/GenBank/DDBJ databases">
        <authorList>
            <person name="Chen L."/>
            <person name="Zhuang W."/>
            <person name="Wang G."/>
        </authorList>
    </citation>
    <scope>NUCLEOTIDE SEQUENCE [LARGE SCALE GENOMIC DNA]</scope>
    <source>
        <strain evidence="3">208</strain>
    </source>
</reference>
<dbReference type="InterPro" id="IPR001296">
    <property type="entry name" value="Glyco_trans_1"/>
</dbReference>
<keyword evidence="3" id="KW-1185">Reference proteome</keyword>
<accession>A0A1V9GAG9</accession>
<organism evidence="2 3">
    <name type="scientific">Niastella populi</name>
    <dbReference type="NCBI Taxonomy" id="550983"/>
    <lineage>
        <taxon>Bacteria</taxon>
        <taxon>Pseudomonadati</taxon>
        <taxon>Bacteroidota</taxon>
        <taxon>Chitinophagia</taxon>
        <taxon>Chitinophagales</taxon>
        <taxon>Chitinophagaceae</taxon>
        <taxon>Niastella</taxon>
    </lineage>
</organism>
<sequence length="352" mass="40274">MNDTLVISPSGKLYGSERVLLDYVTNTSLKFDIIIPSGSDLEEVLLDTSTRHKIITYNPARTAFLYLKLFYSFFIGRYKKLYLNEAGHIKYILLLAKIFPKCLFTVHIRILEDISPERWKLAKKNIPENIKLITISEYISKRFPFRNQIICDPFTFNIYNSRPTYDKKQPLNIGIIGRVAHSKGIHLLPYLLEQVDKEYMSGKIIFHLFGDISEDLDHQVKASLSNRKNVILYGYVKDHSSIYDNLNAVMHLSGTEPLGRIFFESVNRGLPFIGIKAGGIGETAAIYNYNELMVDYADANIMAVALINKLTLLIKDHSKYVNSIDEMKKKMMESMTVSIYCSRVDRIVSGGE</sequence>
<evidence type="ECO:0000313" key="2">
    <source>
        <dbReference type="EMBL" id="OQP67659.1"/>
    </source>
</evidence>
<dbReference type="GO" id="GO:0016757">
    <property type="term" value="F:glycosyltransferase activity"/>
    <property type="evidence" value="ECO:0007669"/>
    <property type="project" value="InterPro"/>
</dbReference>
<evidence type="ECO:0000313" key="3">
    <source>
        <dbReference type="Proteomes" id="UP000192276"/>
    </source>
</evidence>
<dbReference type="Gene3D" id="3.40.50.2000">
    <property type="entry name" value="Glycogen Phosphorylase B"/>
    <property type="match status" value="1"/>
</dbReference>
<dbReference type="AlphaFoldDB" id="A0A1V9GAG9"/>
<gene>
    <name evidence="2" type="ORF">A4R26_33005</name>
</gene>
<name>A0A1V9GAG9_9BACT</name>
<evidence type="ECO:0000259" key="1">
    <source>
        <dbReference type="Pfam" id="PF00534"/>
    </source>
</evidence>
<dbReference type="Pfam" id="PF00534">
    <property type="entry name" value="Glycos_transf_1"/>
    <property type="match status" value="1"/>
</dbReference>
<proteinExistence type="predicted"/>